<reference evidence="1" key="1">
    <citation type="submission" date="2018-05" db="EMBL/GenBank/DDBJ databases">
        <authorList>
            <person name="Lanie J.A."/>
            <person name="Ng W.-L."/>
            <person name="Kazmierczak K.M."/>
            <person name="Andrzejewski T.M."/>
            <person name="Davidsen T.M."/>
            <person name="Wayne K.J."/>
            <person name="Tettelin H."/>
            <person name="Glass J.I."/>
            <person name="Rusch D."/>
            <person name="Podicherti R."/>
            <person name="Tsui H.-C.T."/>
            <person name="Winkler M.E."/>
        </authorList>
    </citation>
    <scope>NUCLEOTIDE SEQUENCE</scope>
</reference>
<protein>
    <submittedName>
        <fullName evidence="1">Uncharacterized protein</fullName>
    </submittedName>
</protein>
<gene>
    <name evidence="1" type="ORF">METZ01_LOCUS254756</name>
</gene>
<organism evidence="1">
    <name type="scientific">marine metagenome</name>
    <dbReference type="NCBI Taxonomy" id="408172"/>
    <lineage>
        <taxon>unclassified sequences</taxon>
        <taxon>metagenomes</taxon>
        <taxon>ecological metagenomes</taxon>
    </lineage>
</organism>
<dbReference type="AlphaFoldDB" id="A0A382IRP9"/>
<name>A0A382IRP9_9ZZZZ</name>
<evidence type="ECO:0000313" key="1">
    <source>
        <dbReference type="EMBL" id="SVC01902.1"/>
    </source>
</evidence>
<sequence length="218" mass="25652">MIVTKYTENYKKGYTTRLTKGGKIMKIEFSVQLNGTVTITDNEIEPSTNCLNIETGEKYLTDITLSDFTVNELVIAQRWLEEHIGYANLDHDPDTGKYVWELFKLVDDGDFDVTLAFDVDKGRTSRISFRNAYYVYTENNEEHIEYLDYYESDEHNDIQLGDEYIMFPFGSNKISVSKLSNEMWMLVDYYENSEPPYTYHDPAYAVVDNARWKWEYEV</sequence>
<proteinExistence type="predicted"/>
<dbReference type="EMBL" id="UINC01068924">
    <property type="protein sequence ID" value="SVC01902.1"/>
    <property type="molecule type" value="Genomic_DNA"/>
</dbReference>
<accession>A0A382IRP9</accession>